<gene>
    <name evidence="1" type="ORF">JHT90_07540</name>
</gene>
<dbReference type="Proteomes" id="UP000595278">
    <property type="component" value="Chromosome"/>
</dbReference>
<dbReference type="EMBL" id="CP067393">
    <property type="protein sequence ID" value="QQP84287.1"/>
    <property type="molecule type" value="Genomic_DNA"/>
</dbReference>
<accession>A0A974ND92</accession>
<keyword evidence="2" id="KW-1185">Reference proteome</keyword>
<dbReference type="RefSeq" id="WP_201090185.1">
    <property type="nucleotide sequence ID" value="NZ_CP067393.1"/>
</dbReference>
<dbReference type="Pfam" id="PF10649">
    <property type="entry name" value="DUF2478"/>
    <property type="match status" value="1"/>
</dbReference>
<reference evidence="1 2" key="1">
    <citation type="submission" date="2021-01" db="EMBL/GenBank/DDBJ databases">
        <title>Entomomonas sp. F2A isolated from a house cricket (Acheta domesticus).</title>
        <authorList>
            <person name="Spergser J."/>
            <person name="Busse H.-J."/>
        </authorList>
    </citation>
    <scope>NUCLEOTIDE SEQUENCE [LARGE SCALE GENOMIC DNA]</scope>
    <source>
        <strain evidence="1 2">F2A</strain>
    </source>
</reference>
<name>A0A974ND92_9GAMM</name>
<dbReference type="AlphaFoldDB" id="A0A974ND92"/>
<organism evidence="1 2">
    <name type="scientific">Entomomonas asaccharolytica</name>
    <dbReference type="NCBI Taxonomy" id="2785331"/>
    <lineage>
        <taxon>Bacteria</taxon>
        <taxon>Pseudomonadati</taxon>
        <taxon>Pseudomonadota</taxon>
        <taxon>Gammaproteobacteria</taxon>
        <taxon>Pseudomonadales</taxon>
        <taxon>Pseudomonadaceae</taxon>
        <taxon>Entomomonas</taxon>
    </lineage>
</organism>
<evidence type="ECO:0000313" key="2">
    <source>
        <dbReference type="Proteomes" id="UP000595278"/>
    </source>
</evidence>
<sequence>MKNSNVDIATIMHRGDGEYDWLIREFVNELTTAGWNVQGLLTKRSRNPMIIYNLNDNQEFIISQQLGKQSLSCSLDLGELAAAAFVLRKALAEKADLVIVNRFGTAEAEGKGFIAEMLALMNEGIPILTLTNIKYLTQWNEFTGGLAVELKPNKQALHDWFKRIKNIL</sequence>
<dbReference type="InterPro" id="IPR018912">
    <property type="entry name" value="DUF2478"/>
</dbReference>
<proteinExistence type="predicted"/>
<evidence type="ECO:0000313" key="1">
    <source>
        <dbReference type="EMBL" id="QQP84287.1"/>
    </source>
</evidence>
<protein>
    <submittedName>
        <fullName evidence="1">DUF2478 domain-containing protein</fullName>
    </submittedName>
</protein>
<dbReference type="KEGG" id="eaz:JHT90_07540"/>